<dbReference type="SUPFAM" id="SSF47413">
    <property type="entry name" value="lambda repressor-like DNA-binding domains"/>
    <property type="match status" value="1"/>
</dbReference>
<name>A0A9D2D8C0_9FIRM</name>
<feature type="transmembrane region" description="Helical" evidence="2">
    <location>
        <begin position="136"/>
        <end position="156"/>
    </location>
</feature>
<evidence type="ECO:0000259" key="3">
    <source>
        <dbReference type="PROSITE" id="PS50943"/>
    </source>
</evidence>
<dbReference type="Pfam" id="PF01381">
    <property type="entry name" value="HTH_3"/>
    <property type="match status" value="1"/>
</dbReference>
<feature type="transmembrane region" description="Helical" evidence="2">
    <location>
        <begin position="163"/>
        <end position="182"/>
    </location>
</feature>
<dbReference type="AlphaFoldDB" id="A0A9D2D8C0"/>
<feature type="transmembrane region" description="Helical" evidence="2">
    <location>
        <begin position="188"/>
        <end position="209"/>
    </location>
</feature>
<keyword evidence="2" id="KW-0812">Transmembrane</keyword>
<reference evidence="4" key="2">
    <citation type="submission" date="2021-04" db="EMBL/GenBank/DDBJ databases">
        <authorList>
            <person name="Gilroy R."/>
        </authorList>
    </citation>
    <scope>NUCLEOTIDE SEQUENCE</scope>
    <source>
        <strain evidence="4">CHK192-19661</strain>
    </source>
</reference>
<dbReference type="PANTHER" id="PTHR46558:SF11">
    <property type="entry name" value="HTH-TYPE TRANSCRIPTIONAL REGULATOR XRE"/>
    <property type="match status" value="1"/>
</dbReference>
<organism evidence="4 5">
    <name type="scientific">Candidatus Borkfalkia avicola</name>
    <dbReference type="NCBI Taxonomy" id="2838503"/>
    <lineage>
        <taxon>Bacteria</taxon>
        <taxon>Bacillati</taxon>
        <taxon>Bacillota</taxon>
        <taxon>Clostridia</taxon>
        <taxon>Christensenellales</taxon>
        <taxon>Christensenellaceae</taxon>
        <taxon>Candidatus Borkfalkia</taxon>
    </lineage>
</organism>
<dbReference type="InterPro" id="IPR001387">
    <property type="entry name" value="Cro/C1-type_HTH"/>
</dbReference>
<evidence type="ECO:0000256" key="1">
    <source>
        <dbReference type="ARBA" id="ARBA00023125"/>
    </source>
</evidence>
<evidence type="ECO:0000313" key="4">
    <source>
        <dbReference type="EMBL" id="HIZ10311.1"/>
    </source>
</evidence>
<accession>A0A9D2D8C0</accession>
<keyword evidence="2" id="KW-1133">Transmembrane helix</keyword>
<keyword evidence="2" id="KW-0472">Membrane</keyword>
<feature type="domain" description="HTH cro/C1-type" evidence="3">
    <location>
        <begin position="7"/>
        <end position="61"/>
    </location>
</feature>
<dbReference type="InterPro" id="IPR010982">
    <property type="entry name" value="Lambda_DNA-bd_dom_sf"/>
</dbReference>
<dbReference type="SMART" id="SM00530">
    <property type="entry name" value="HTH_XRE"/>
    <property type="match status" value="1"/>
</dbReference>
<feature type="transmembrane region" description="Helical" evidence="2">
    <location>
        <begin position="106"/>
        <end position="130"/>
    </location>
</feature>
<dbReference type="CDD" id="cd00093">
    <property type="entry name" value="HTH_XRE"/>
    <property type="match status" value="1"/>
</dbReference>
<sequence length="286" mass="29835">MTTGQKIARLRRERGLTQGALAEEAGVTRQAVSKWESDAALPDADKLVRLSELFGCTVDYLLKSREEDPAAPAGQAEQTGQAEQPRAGEPLVFFFRAYEYKSRRTLFGLPLVHINIGIGSSAKGILAVGFKARGVLSFGIFSAGGISFGVLSAGLVSAGAASLGIVALGALSLGIFLALGAVAVGFLAYGAVAVGFFSAGALAVARYVAVGDYAFAAVPVARTYASGGELYNFYFLYTAAPSAAQVGVYEGGQLVSARQLLSEALGSCVPRFLQGIARMFSSYRLY</sequence>
<keyword evidence="1" id="KW-0238">DNA-binding</keyword>
<dbReference type="PROSITE" id="PS50943">
    <property type="entry name" value="HTH_CROC1"/>
    <property type="match status" value="1"/>
</dbReference>
<protein>
    <submittedName>
        <fullName evidence="4">Helix-turn-helix domain-containing protein</fullName>
    </submittedName>
</protein>
<dbReference type="Gene3D" id="1.10.260.40">
    <property type="entry name" value="lambda repressor-like DNA-binding domains"/>
    <property type="match status" value="1"/>
</dbReference>
<comment type="caution">
    <text evidence="4">The sequence shown here is derived from an EMBL/GenBank/DDBJ whole genome shotgun (WGS) entry which is preliminary data.</text>
</comment>
<proteinExistence type="predicted"/>
<evidence type="ECO:0000313" key="5">
    <source>
        <dbReference type="Proteomes" id="UP000824025"/>
    </source>
</evidence>
<reference evidence="4" key="1">
    <citation type="journal article" date="2021" name="PeerJ">
        <title>Extensive microbial diversity within the chicken gut microbiome revealed by metagenomics and culture.</title>
        <authorList>
            <person name="Gilroy R."/>
            <person name="Ravi A."/>
            <person name="Getino M."/>
            <person name="Pursley I."/>
            <person name="Horton D.L."/>
            <person name="Alikhan N.F."/>
            <person name="Baker D."/>
            <person name="Gharbi K."/>
            <person name="Hall N."/>
            <person name="Watson M."/>
            <person name="Adriaenssens E.M."/>
            <person name="Foster-Nyarko E."/>
            <person name="Jarju S."/>
            <person name="Secka A."/>
            <person name="Antonio M."/>
            <person name="Oren A."/>
            <person name="Chaudhuri R.R."/>
            <person name="La Ragione R."/>
            <person name="Hildebrand F."/>
            <person name="Pallen M.J."/>
        </authorList>
    </citation>
    <scope>NUCLEOTIDE SEQUENCE</scope>
    <source>
        <strain evidence="4">CHK192-19661</strain>
    </source>
</reference>
<gene>
    <name evidence="4" type="ORF">H9726_07465</name>
</gene>
<dbReference type="EMBL" id="DXCF01000037">
    <property type="protein sequence ID" value="HIZ10311.1"/>
    <property type="molecule type" value="Genomic_DNA"/>
</dbReference>
<dbReference type="GO" id="GO:0003677">
    <property type="term" value="F:DNA binding"/>
    <property type="evidence" value="ECO:0007669"/>
    <property type="project" value="UniProtKB-KW"/>
</dbReference>
<evidence type="ECO:0000256" key="2">
    <source>
        <dbReference type="SAM" id="Phobius"/>
    </source>
</evidence>
<dbReference type="PANTHER" id="PTHR46558">
    <property type="entry name" value="TRACRIPTIONAL REGULATORY PROTEIN-RELATED-RELATED"/>
    <property type="match status" value="1"/>
</dbReference>
<dbReference type="Proteomes" id="UP000824025">
    <property type="component" value="Unassembled WGS sequence"/>
</dbReference>